<dbReference type="InterPro" id="IPR029058">
    <property type="entry name" value="AB_hydrolase_fold"/>
</dbReference>
<dbReference type="Pfam" id="PF02129">
    <property type="entry name" value="Peptidase_S15"/>
    <property type="match status" value="2"/>
</dbReference>
<evidence type="ECO:0000259" key="2">
    <source>
        <dbReference type="SMART" id="SM00939"/>
    </source>
</evidence>
<dbReference type="AlphaFoldDB" id="A0AA35R5G0"/>
<dbReference type="Pfam" id="PF08530">
    <property type="entry name" value="PepX_C"/>
    <property type="match status" value="1"/>
</dbReference>
<dbReference type="InterPro" id="IPR000383">
    <property type="entry name" value="Xaa-Pro-like_dom"/>
</dbReference>
<dbReference type="InterPro" id="IPR005674">
    <property type="entry name" value="CocE/Ser_esterase"/>
</dbReference>
<keyword evidence="4" id="KW-1185">Reference proteome</keyword>
<dbReference type="PANTHER" id="PTHR43056">
    <property type="entry name" value="PEPTIDASE S9 PROLYL OLIGOPEPTIDASE"/>
    <property type="match status" value="1"/>
</dbReference>
<dbReference type="NCBIfam" id="TIGR00976">
    <property type="entry name" value="CocE_NonD"/>
    <property type="match status" value="2"/>
</dbReference>
<dbReference type="SUPFAM" id="SSF49785">
    <property type="entry name" value="Galactose-binding domain-like"/>
    <property type="match status" value="1"/>
</dbReference>
<gene>
    <name evidence="3" type="ORF">GBAR_LOCUS3776</name>
</gene>
<dbReference type="EMBL" id="CASHTH010000543">
    <property type="protein sequence ID" value="CAI8003820.1"/>
    <property type="molecule type" value="Genomic_DNA"/>
</dbReference>
<accession>A0AA35R5G0</accession>
<dbReference type="Gene3D" id="3.40.50.1820">
    <property type="entry name" value="alpha/beta hydrolase"/>
    <property type="match status" value="2"/>
</dbReference>
<protein>
    <submittedName>
        <fullName evidence="3">Cocaine esterase</fullName>
    </submittedName>
</protein>
<evidence type="ECO:0000313" key="4">
    <source>
        <dbReference type="Proteomes" id="UP001174909"/>
    </source>
</evidence>
<dbReference type="Proteomes" id="UP001174909">
    <property type="component" value="Unassembled WGS sequence"/>
</dbReference>
<keyword evidence="1" id="KW-0378">Hydrolase</keyword>
<dbReference type="GO" id="GO:0008239">
    <property type="term" value="F:dipeptidyl-peptidase activity"/>
    <property type="evidence" value="ECO:0007669"/>
    <property type="project" value="InterPro"/>
</dbReference>
<dbReference type="SMART" id="SM00939">
    <property type="entry name" value="PepX_C"/>
    <property type="match status" value="1"/>
</dbReference>
<feature type="domain" description="Xaa-Pro dipeptidyl-peptidase C-terminal" evidence="2">
    <location>
        <begin position="282"/>
        <end position="502"/>
    </location>
</feature>
<comment type="caution">
    <text evidence="3">The sequence shown here is derived from an EMBL/GenBank/DDBJ whole genome shotgun (WGS) entry which is preliminary data.</text>
</comment>
<proteinExistence type="predicted"/>
<organism evidence="3 4">
    <name type="scientific">Geodia barretti</name>
    <name type="common">Barrett's horny sponge</name>
    <dbReference type="NCBI Taxonomy" id="519541"/>
    <lineage>
        <taxon>Eukaryota</taxon>
        <taxon>Metazoa</taxon>
        <taxon>Porifera</taxon>
        <taxon>Demospongiae</taxon>
        <taxon>Heteroscleromorpha</taxon>
        <taxon>Tetractinellida</taxon>
        <taxon>Astrophorina</taxon>
        <taxon>Geodiidae</taxon>
        <taxon>Geodia</taxon>
    </lineage>
</organism>
<dbReference type="InterPro" id="IPR013736">
    <property type="entry name" value="Xaa-Pro_dipept_C"/>
</dbReference>
<name>A0AA35R5G0_GEOBA</name>
<dbReference type="Gene3D" id="2.60.120.260">
    <property type="entry name" value="Galactose-binding domain-like"/>
    <property type="match status" value="1"/>
</dbReference>
<dbReference type="SUPFAM" id="SSF53474">
    <property type="entry name" value="alpha/beta-Hydrolases"/>
    <property type="match status" value="1"/>
</dbReference>
<dbReference type="InterPro" id="IPR008979">
    <property type="entry name" value="Galactose-bd-like_sf"/>
</dbReference>
<dbReference type="InterPro" id="IPR050585">
    <property type="entry name" value="Xaa-Pro_dipeptidyl-ppase/CocE"/>
</dbReference>
<dbReference type="Gene3D" id="1.10.3020.10">
    <property type="entry name" value="alpha-amino acid ester hydrolase ( Helical cap domain)"/>
    <property type="match status" value="1"/>
</dbReference>
<dbReference type="PANTHER" id="PTHR43056:SF10">
    <property type="entry name" value="COCE_NOND FAMILY, PUTATIVE (AFU_ORTHOLOGUE AFUA_7G00600)-RELATED"/>
    <property type="match status" value="1"/>
</dbReference>
<evidence type="ECO:0000256" key="1">
    <source>
        <dbReference type="ARBA" id="ARBA00022801"/>
    </source>
</evidence>
<reference evidence="3" key="1">
    <citation type="submission" date="2023-03" db="EMBL/GenBank/DDBJ databases">
        <authorList>
            <person name="Steffen K."/>
            <person name="Cardenas P."/>
        </authorList>
    </citation>
    <scope>NUCLEOTIDE SEQUENCE</scope>
</reference>
<sequence length="503" mass="55424">MPDPISIRVETNQPATMRDGTLLYADVYRPDGPGPFPTILQRTPYDKASPLSALMLDPMKAARAGFALVIQDTRGRYTSGGEFYCFVDDINDGYDTVEWAASQPWSSGRPPHLAAIAPNVTASNYHDGWTYQGGAFELGFNVSWTMLQLTLANFKTHSAVKNIPQARGAELLKAGGLADYFFDWLEHPSYDDYWEKLCVEDQHSNINVPALNIGGWYDIFLGGTIRNFLGMREKGATEDARRGQKLIIGPWQHGSRGGSMAGDHYFGVAADAMALGLDEIHLRWFQHWLNGQDTGLLDEPPVKIFVMGDDVWRDENEWPLARAQATSYYLHSGGNANTLHGDGGLSPVPPADEPPDIFLYNPANPVPTRGGPLCCNPYFAANGAFNQKEIEARPDVLVYSTPELERDVEVTGPVTVTLWAATSATDTDFTAKLVDVCEDGCARNLTDGIIRARYRESMSSPSLVDPGRAYCYTIDLWATSNVFKAGHKVRLEVSSSNFSPLRP</sequence>
<evidence type="ECO:0000313" key="3">
    <source>
        <dbReference type="EMBL" id="CAI8003820.1"/>
    </source>
</evidence>